<evidence type="ECO:0000259" key="3">
    <source>
        <dbReference type="PROSITE" id="PS50887"/>
    </source>
</evidence>
<gene>
    <name evidence="4" type="ORF">NCTC10297_00140</name>
</gene>
<dbReference type="Gene3D" id="3.30.70.2220">
    <property type="entry name" value="CRISPR-Cas system, Cmr2 subunit, D1 domain, cysteine cluster"/>
    <property type="match status" value="1"/>
</dbReference>
<dbReference type="InterPro" id="IPR043128">
    <property type="entry name" value="Rev_trsase/Diguanyl_cyclase"/>
</dbReference>
<dbReference type="InterPro" id="IPR024615">
    <property type="entry name" value="CRISPR-assoc_Cmr2_N"/>
</dbReference>
<evidence type="ECO:0000256" key="2">
    <source>
        <dbReference type="ARBA" id="ARBA00023118"/>
    </source>
</evidence>
<evidence type="ECO:0000313" key="4">
    <source>
        <dbReference type="EMBL" id="VEG12224.1"/>
    </source>
</evidence>
<dbReference type="OrthoDB" id="9758700at2"/>
<dbReference type="InterPro" id="IPR013407">
    <property type="entry name" value="CRISPR-assoc_prot_Cmr2"/>
</dbReference>
<dbReference type="GO" id="GO:0051607">
    <property type="term" value="P:defense response to virus"/>
    <property type="evidence" value="ECO:0007669"/>
    <property type="project" value="UniProtKB-KW"/>
</dbReference>
<protein>
    <submittedName>
        <fullName evidence="4">CRISPR-associated protein Cas10/Cmr2, subtype III-B</fullName>
    </submittedName>
</protein>
<dbReference type="GO" id="GO:0000166">
    <property type="term" value="F:nucleotide binding"/>
    <property type="evidence" value="ECO:0007669"/>
    <property type="project" value="UniProtKB-KW"/>
</dbReference>
<dbReference type="Gene3D" id="3.30.70.270">
    <property type="match status" value="1"/>
</dbReference>
<dbReference type="InterPro" id="IPR038242">
    <property type="entry name" value="Cmr2_N"/>
</dbReference>
<dbReference type="InterPro" id="IPR054767">
    <property type="entry name" value="Cas10-Cmr2_palm2"/>
</dbReference>
<feature type="domain" description="GGDEF" evidence="3">
    <location>
        <begin position="340"/>
        <end position="482"/>
    </location>
</feature>
<dbReference type="InterPro" id="IPR000160">
    <property type="entry name" value="GGDEF_dom"/>
</dbReference>
<evidence type="ECO:0000256" key="1">
    <source>
        <dbReference type="ARBA" id="ARBA00022741"/>
    </source>
</evidence>
<organism evidence="4 5">
    <name type="scientific">Moraxella cuniculi</name>
    <dbReference type="NCBI Taxonomy" id="34061"/>
    <lineage>
        <taxon>Bacteria</taxon>
        <taxon>Pseudomonadati</taxon>
        <taxon>Pseudomonadota</taxon>
        <taxon>Gammaproteobacteria</taxon>
        <taxon>Moraxellales</taxon>
        <taxon>Moraxellaceae</taxon>
        <taxon>Moraxella</taxon>
    </lineage>
</organism>
<dbReference type="NCBIfam" id="TIGR02577">
    <property type="entry name" value="cas_TM1794_Cmr2"/>
    <property type="match status" value="1"/>
</dbReference>
<accession>A0A3S4UJF8</accession>
<dbReference type="AlphaFoldDB" id="A0A3S4UJF8"/>
<name>A0A3S4UJF8_9GAMM</name>
<dbReference type="Pfam" id="PF22335">
    <property type="entry name" value="Cas10-Cmr2_palm2"/>
    <property type="match status" value="1"/>
</dbReference>
<dbReference type="Pfam" id="PF12469">
    <property type="entry name" value="Cmr2_N"/>
    <property type="match status" value="1"/>
</dbReference>
<keyword evidence="1" id="KW-0547">Nucleotide-binding</keyword>
<evidence type="ECO:0000313" key="5">
    <source>
        <dbReference type="Proteomes" id="UP000274100"/>
    </source>
</evidence>
<proteinExistence type="predicted"/>
<dbReference type="KEGG" id="mcun:NCTC10297_00140"/>
<dbReference type="PROSITE" id="PS50887">
    <property type="entry name" value="GGDEF"/>
    <property type="match status" value="1"/>
</dbReference>
<reference evidence="4 5" key="1">
    <citation type="submission" date="2018-12" db="EMBL/GenBank/DDBJ databases">
        <authorList>
            <consortium name="Pathogen Informatics"/>
        </authorList>
    </citation>
    <scope>NUCLEOTIDE SEQUENCE [LARGE SCALE GENOMIC DNA]</scope>
    <source>
        <strain evidence="4 5">NCTC10297</strain>
    </source>
</reference>
<dbReference type="Proteomes" id="UP000274100">
    <property type="component" value="Chromosome"/>
</dbReference>
<dbReference type="EMBL" id="LR134343">
    <property type="protein sequence ID" value="VEG12224.1"/>
    <property type="molecule type" value="Genomic_DNA"/>
</dbReference>
<sequence>MNQYVVILSIGPVQSMIASARRNRDLWSGSWLLSELAKAGAKELYETSGVELIFPYIKDESQDDLKVNSDFSVGNKLQAVIEANNKSEVEEIIQKVKNAVLNRFRQEAQSVFNRLKNQNDIRKDIWYSQIEDFVEVQSAWAKIVDGEYTNAIALASKVLAARKATREFNPLATDPYQTELMIPKSSLDGLRETVLKEDEVKNGQKISKQTRRQLSLAKSEQLDAVGVIKRLGFGEKVRQFTPISRLMANAWIENLIAEQVDLTGVKDTCEQLVQLGVITRVTGNENIYKDFAYDAQLLYPSRIDAEIGQWQGHDDAVVDWLKLLKKQLVPLWKQYGEPCAYGALLLADGDRMGELLDKAKNQEQHQAITAALSGFAESVAETMRNHQGHCIYAGGDDVLGFVPLNTAYQCADELRSSFADRLRDISEDLGMQDSQPTLSVGIAICHLMTPLGIIRELAGRAEKYAKGDHISKGDEKNLTNKRRNALGILLSVRGGSDIYLRFNWSDQIGLDTFGMFINFYLNNDIPSRVAYDIREIYLRTVHFAPDDKELRKKIRSAELRRMLKQARTPKGHKICLDIVEKLVERSEQVDLNQLADELIVARWLAAKTQKDLGK</sequence>
<keyword evidence="2" id="KW-0051">Antiviral defense</keyword>